<dbReference type="PANTHER" id="PTHR12318">
    <property type="entry name" value="TESTOSTERONE-REGULATED PROTEIN RP2"/>
    <property type="match status" value="1"/>
</dbReference>
<evidence type="ECO:0000256" key="6">
    <source>
        <dbReference type="ARBA" id="ARBA00023211"/>
    </source>
</evidence>
<dbReference type="EMBL" id="JBBBZM010000066">
    <property type="protein sequence ID" value="KAL0635624.1"/>
    <property type="molecule type" value="Genomic_DNA"/>
</dbReference>
<reference evidence="8 9" key="1">
    <citation type="submission" date="2024-02" db="EMBL/GenBank/DDBJ databases">
        <title>Discinaceae phylogenomics.</title>
        <authorList>
            <person name="Dirks A.C."/>
            <person name="James T.Y."/>
        </authorList>
    </citation>
    <scope>NUCLEOTIDE SEQUENCE [LARGE SCALE GENOMIC DNA]</scope>
    <source>
        <strain evidence="8 9">ACD0624</strain>
    </source>
</reference>
<evidence type="ECO:0000313" key="9">
    <source>
        <dbReference type="Proteomes" id="UP001447188"/>
    </source>
</evidence>
<dbReference type="Proteomes" id="UP001447188">
    <property type="component" value="Unassembled WGS sequence"/>
</dbReference>
<dbReference type="InterPro" id="IPR039121">
    <property type="entry name" value="NUDT19"/>
</dbReference>
<name>A0ABR3GI56_9PEZI</name>
<dbReference type="Pfam" id="PF00293">
    <property type="entry name" value="NUDIX"/>
    <property type="match status" value="1"/>
</dbReference>
<keyword evidence="6" id="KW-0464">Manganese</keyword>
<dbReference type="CDD" id="cd18870">
    <property type="entry name" value="NUDIX_AcylCoAdiphos_Nudt19"/>
    <property type="match status" value="1"/>
</dbReference>
<keyword evidence="4" id="KW-0378">Hydrolase</keyword>
<keyword evidence="9" id="KW-1185">Reference proteome</keyword>
<dbReference type="SUPFAM" id="SSF55811">
    <property type="entry name" value="Nudix"/>
    <property type="match status" value="1"/>
</dbReference>
<evidence type="ECO:0000256" key="3">
    <source>
        <dbReference type="ARBA" id="ARBA00022723"/>
    </source>
</evidence>
<evidence type="ECO:0000313" key="8">
    <source>
        <dbReference type="EMBL" id="KAL0635624.1"/>
    </source>
</evidence>
<organism evidence="8 9">
    <name type="scientific">Discina gigas</name>
    <dbReference type="NCBI Taxonomy" id="1032678"/>
    <lineage>
        <taxon>Eukaryota</taxon>
        <taxon>Fungi</taxon>
        <taxon>Dikarya</taxon>
        <taxon>Ascomycota</taxon>
        <taxon>Pezizomycotina</taxon>
        <taxon>Pezizomycetes</taxon>
        <taxon>Pezizales</taxon>
        <taxon>Discinaceae</taxon>
        <taxon>Discina</taxon>
    </lineage>
</organism>
<feature type="domain" description="Nudix hydrolase" evidence="7">
    <location>
        <begin position="11"/>
        <end position="201"/>
    </location>
</feature>
<protein>
    <recommendedName>
        <fullName evidence="7">Nudix hydrolase domain-containing protein</fullName>
    </recommendedName>
</protein>
<comment type="caution">
    <text evidence="8">The sequence shown here is derived from an EMBL/GenBank/DDBJ whole genome shotgun (WGS) entry which is preliminary data.</text>
</comment>
<dbReference type="PANTHER" id="PTHR12318:SF0">
    <property type="entry name" value="ACYL-COENZYME A DIPHOSPHATASE NUDT19"/>
    <property type="match status" value="1"/>
</dbReference>
<dbReference type="Gene3D" id="3.90.79.10">
    <property type="entry name" value="Nucleoside Triphosphate Pyrophosphohydrolase"/>
    <property type="match status" value="1"/>
</dbReference>
<proteinExistence type="predicted"/>
<comment type="cofactor">
    <cofactor evidence="1">
        <name>Mn(2+)</name>
        <dbReference type="ChEBI" id="CHEBI:29035"/>
    </cofactor>
</comment>
<keyword evidence="3" id="KW-0479">Metal-binding</keyword>
<gene>
    <name evidence="8" type="ORF">Q9L58_005445</name>
</gene>
<evidence type="ECO:0000256" key="4">
    <source>
        <dbReference type="ARBA" id="ARBA00022801"/>
    </source>
</evidence>
<evidence type="ECO:0000256" key="1">
    <source>
        <dbReference type="ARBA" id="ARBA00001936"/>
    </source>
</evidence>
<dbReference type="PROSITE" id="PS51462">
    <property type="entry name" value="NUDIX"/>
    <property type="match status" value="1"/>
</dbReference>
<evidence type="ECO:0000259" key="7">
    <source>
        <dbReference type="PROSITE" id="PS51462"/>
    </source>
</evidence>
<dbReference type="InterPro" id="IPR000086">
    <property type="entry name" value="NUDIX_hydrolase_dom"/>
</dbReference>
<accession>A0ABR3GI56</accession>
<dbReference type="InterPro" id="IPR015797">
    <property type="entry name" value="NUDIX_hydrolase-like_dom_sf"/>
</dbReference>
<sequence length="291" mass="31842">MSSTKPATPVIPQLSASLLLINSRNEILLVHRPTHSSTFANGHVFPGGVTSSTDNESTSPLELCAIRETFEETGLLLTIPPPPQSALAGAQAARAEIHAGRLSFTEYLSSHGLEPAVGQLIPFTKWITPKTMARRFETHMFLYFIPEDNPSAPKTVGGRTKQLPTDDGGIEILSTRFMAPQLALDAAKRDEIVLFPPQFYLISMLLPFLEQSAGLEDHVAKLKRKQLVRFAKGNFGKMTVEPHVLRKLSDGRVLMGLGPNGDKDSFVVVQFSEKGNPRGLELLRGHDVAKL</sequence>
<keyword evidence="5" id="KW-0460">Magnesium</keyword>
<evidence type="ECO:0000256" key="2">
    <source>
        <dbReference type="ARBA" id="ARBA00001946"/>
    </source>
</evidence>
<comment type="cofactor">
    <cofactor evidence="2">
        <name>Mg(2+)</name>
        <dbReference type="ChEBI" id="CHEBI:18420"/>
    </cofactor>
</comment>
<evidence type="ECO:0000256" key="5">
    <source>
        <dbReference type="ARBA" id="ARBA00022842"/>
    </source>
</evidence>